<evidence type="ECO:0000313" key="7">
    <source>
        <dbReference type="EMBL" id="KAG9392128.1"/>
    </source>
</evidence>
<dbReference type="InterPro" id="IPR000462">
    <property type="entry name" value="CDP-OH_P_trans"/>
</dbReference>
<keyword evidence="6" id="KW-1133">Transmembrane helix</keyword>
<dbReference type="Pfam" id="PF01066">
    <property type="entry name" value="CDP-OH_P_transf"/>
    <property type="match status" value="1"/>
</dbReference>
<dbReference type="EMBL" id="JAHDYR010000038">
    <property type="protein sequence ID" value="KAG9392128.1"/>
    <property type="molecule type" value="Genomic_DNA"/>
</dbReference>
<feature type="transmembrane region" description="Helical" evidence="6">
    <location>
        <begin position="342"/>
        <end position="364"/>
    </location>
</feature>
<dbReference type="GO" id="GO:0016780">
    <property type="term" value="F:phosphotransferase activity, for other substituted phosphate groups"/>
    <property type="evidence" value="ECO:0007669"/>
    <property type="project" value="InterPro"/>
</dbReference>
<feature type="transmembrane region" description="Helical" evidence="6">
    <location>
        <begin position="263"/>
        <end position="283"/>
    </location>
</feature>
<keyword evidence="6" id="KW-0812">Transmembrane</keyword>
<feature type="transmembrane region" description="Helical" evidence="6">
    <location>
        <begin position="295"/>
        <end position="313"/>
    </location>
</feature>
<evidence type="ECO:0000256" key="3">
    <source>
        <dbReference type="ARBA" id="ARBA00022679"/>
    </source>
</evidence>
<feature type="transmembrane region" description="Helical" evidence="6">
    <location>
        <begin position="153"/>
        <end position="177"/>
    </location>
</feature>
<proteinExistence type="inferred from homology"/>
<evidence type="ECO:0000313" key="8">
    <source>
        <dbReference type="Proteomes" id="UP000717585"/>
    </source>
</evidence>
<dbReference type="PANTHER" id="PTHR10414:SF37">
    <property type="entry name" value="BB IN A BOXCAR, ISOFORM C"/>
    <property type="match status" value="1"/>
</dbReference>
<dbReference type="GO" id="GO:0008654">
    <property type="term" value="P:phospholipid biosynthetic process"/>
    <property type="evidence" value="ECO:0007669"/>
    <property type="project" value="InterPro"/>
</dbReference>
<dbReference type="OrthoDB" id="196717at2759"/>
<keyword evidence="4 6" id="KW-0472">Membrane</keyword>
<evidence type="ECO:0000256" key="6">
    <source>
        <dbReference type="SAM" id="Phobius"/>
    </source>
</evidence>
<dbReference type="InterPro" id="IPR043130">
    <property type="entry name" value="CDP-OH_PTrfase_TM_dom"/>
</dbReference>
<protein>
    <submittedName>
        <fullName evidence="7">CDP-alcohol phosphatidyltransferase</fullName>
    </submittedName>
</protein>
<dbReference type="PIRSF" id="PIRSF015665">
    <property type="entry name" value="CHOPT"/>
    <property type="match status" value="1"/>
</dbReference>
<evidence type="ECO:0000256" key="4">
    <source>
        <dbReference type="ARBA" id="ARBA00023136"/>
    </source>
</evidence>
<dbReference type="PANTHER" id="PTHR10414">
    <property type="entry name" value="ETHANOLAMINEPHOSPHOTRANSFERASE"/>
    <property type="match status" value="1"/>
</dbReference>
<name>A0A8J6ARI2_9EUKA</name>
<organism evidence="7 8">
    <name type="scientific">Carpediemonas membranifera</name>
    <dbReference type="NCBI Taxonomy" id="201153"/>
    <lineage>
        <taxon>Eukaryota</taxon>
        <taxon>Metamonada</taxon>
        <taxon>Carpediemonas-like organisms</taxon>
        <taxon>Carpediemonas</taxon>
    </lineage>
</organism>
<keyword evidence="3 5" id="KW-0808">Transferase</keyword>
<evidence type="ECO:0000256" key="5">
    <source>
        <dbReference type="RuleBase" id="RU003750"/>
    </source>
</evidence>
<dbReference type="Gene3D" id="1.20.120.1760">
    <property type="match status" value="1"/>
</dbReference>
<feature type="transmembrane region" description="Helical" evidence="6">
    <location>
        <begin position="320"/>
        <end position="336"/>
    </location>
</feature>
<sequence>MEAIEKHLSKLEVLKHNYISEGGIENLLNHRYNGVDLSIVSKYVLQPFWNWIVYDKKLSPQIAPNLITTTGFLCVLLSYLVLFISCPSMDPEGQNFLFRPAVFLCGICLFAYQTLDGIDGIQARKTKNGSPLGALFDHGIDALVNGFVAVQTITAMGITGLGAYFLYVCLMFGFIASTWEEYHTHVLYLGKISGPVEGILGIIFAYFFIALIGSGFFAGGFRHAIIYIFGLVGTAFYIRGSFDRIKTSLVAHNTYSSAEAKRIFLQLAPFAVLAGTGFLWGIINPTMMQNWPRMLMFTVGQALVILICRMIICSITKEELILWHPLHGVIIGAMLVDCFRVFPSFLVLCVAMLVAWGYYFHYVINLVVQLKNVLGIKVFKVKPVIHNE</sequence>
<feature type="transmembrane region" description="Helical" evidence="6">
    <location>
        <begin position="224"/>
        <end position="242"/>
    </location>
</feature>
<dbReference type="Proteomes" id="UP000717585">
    <property type="component" value="Unassembled WGS sequence"/>
</dbReference>
<comment type="caution">
    <text evidence="7">The sequence shown here is derived from an EMBL/GenBank/DDBJ whole genome shotgun (WGS) entry which is preliminary data.</text>
</comment>
<feature type="transmembrane region" description="Helical" evidence="6">
    <location>
        <begin position="198"/>
        <end position="218"/>
    </location>
</feature>
<feature type="transmembrane region" description="Helical" evidence="6">
    <location>
        <begin position="96"/>
        <end position="115"/>
    </location>
</feature>
<evidence type="ECO:0000256" key="1">
    <source>
        <dbReference type="ARBA" id="ARBA00004370"/>
    </source>
</evidence>
<dbReference type="PROSITE" id="PS00379">
    <property type="entry name" value="CDP_ALCOHOL_P_TRANSF"/>
    <property type="match status" value="1"/>
</dbReference>
<feature type="transmembrane region" description="Helical" evidence="6">
    <location>
        <begin position="62"/>
        <end position="84"/>
    </location>
</feature>
<keyword evidence="8" id="KW-1185">Reference proteome</keyword>
<dbReference type="InterPro" id="IPR014472">
    <property type="entry name" value="CHOPT"/>
</dbReference>
<gene>
    <name evidence="7" type="ORF">J8273_5107</name>
</gene>
<dbReference type="InterPro" id="IPR048254">
    <property type="entry name" value="CDP_ALCOHOL_P_TRANSF_CS"/>
</dbReference>
<reference evidence="7" key="1">
    <citation type="submission" date="2021-05" db="EMBL/GenBank/DDBJ databases">
        <title>A free-living protist that lacks canonical eukaryotic 1 DNA replication and segregation systems.</title>
        <authorList>
            <person name="Salas-Leiva D.E."/>
            <person name="Tromer E.C."/>
            <person name="Curtis B.A."/>
            <person name="Jerlstrom-Hultqvist J."/>
            <person name="Kolisko M."/>
            <person name="Yi Z."/>
            <person name="Salas-Leiva J.S."/>
            <person name="Gallot-Lavallee L."/>
            <person name="Kops G.J.P.L."/>
            <person name="Archibald J.M."/>
            <person name="Simpson A.G.B."/>
            <person name="Roger A.J."/>
        </authorList>
    </citation>
    <scope>NUCLEOTIDE SEQUENCE</scope>
    <source>
        <strain evidence="7">BICM</strain>
    </source>
</reference>
<dbReference type="GO" id="GO:0016020">
    <property type="term" value="C:membrane"/>
    <property type="evidence" value="ECO:0007669"/>
    <property type="project" value="UniProtKB-SubCell"/>
</dbReference>
<comment type="similarity">
    <text evidence="2 5">Belongs to the CDP-alcohol phosphatidyltransferase class-I family.</text>
</comment>
<accession>A0A8J6ARI2</accession>
<evidence type="ECO:0000256" key="2">
    <source>
        <dbReference type="ARBA" id="ARBA00010441"/>
    </source>
</evidence>
<dbReference type="AlphaFoldDB" id="A0A8J6ARI2"/>
<comment type="subcellular location">
    <subcellularLocation>
        <location evidence="1">Membrane</location>
    </subcellularLocation>
</comment>